<keyword evidence="7" id="KW-0594">Phospholipid biosynthesis</keyword>
<evidence type="ECO:0000256" key="7">
    <source>
        <dbReference type="ARBA" id="ARBA00023209"/>
    </source>
</evidence>
<evidence type="ECO:0000256" key="10">
    <source>
        <dbReference type="ARBA" id="ARBA00023317"/>
    </source>
</evidence>
<dbReference type="Pfam" id="PF02666">
    <property type="entry name" value="PS_Dcarbxylase"/>
    <property type="match status" value="1"/>
</dbReference>
<keyword evidence="10" id="KW-0670">Pyruvate</keyword>
<keyword evidence="1" id="KW-1003">Cell membrane</keyword>
<dbReference type="EMBL" id="CP070496">
    <property type="protein sequence ID" value="QSB04751.1"/>
    <property type="molecule type" value="Genomic_DNA"/>
</dbReference>
<evidence type="ECO:0000256" key="2">
    <source>
        <dbReference type="ARBA" id="ARBA00022516"/>
    </source>
</evidence>
<keyword evidence="9" id="KW-1208">Phospholipid metabolism</keyword>
<evidence type="ECO:0000256" key="1">
    <source>
        <dbReference type="ARBA" id="ARBA00022475"/>
    </source>
</evidence>
<dbReference type="PANTHER" id="PTHR35809">
    <property type="entry name" value="ARCHAETIDYLSERINE DECARBOXYLASE PROENZYME-RELATED"/>
    <property type="match status" value="1"/>
</dbReference>
<evidence type="ECO:0000256" key="5">
    <source>
        <dbReference type="ARBA" id="ARBA00023136"/>
    </source>
</evidence>
<protein>
    <submittedName>
        <fullName evidence="11">Phosphatidylserine decarboxylase</fullName>
    </submittedName>
</protein>
<reference evidence="11" key="1">
    <citation type="submission" date="2021-02" db="EMBL/GenBank/DDBJ databases">
        <title>Natronoglycomyces albus gen. nov., sp. nov, a haloalkaliphilic actinobacterium from a soda solonchak soil.</title>
        <authorList>
            <person name="Sorokin D.Y."/>
            <person name="Khijniak T.V."/>
            <person name="Zakharycheva A.P."/>
            <person name="Boueva O.V."/>
            <person name="Ariskina E.V."/>
            <person name="Hahnke R.L."/>
            <person name="Bunk B."/>
            <person name="Sproer C."/>
            <person name="Schumann P."/>
            <person name="Evtushenko L.I."/>
            <person name="Kublanov I.V."/>
        </authorList>
    </citation>
    <scope>NUCLEOTIDE SEQUENCE</scope>
    <source>
        <strain evidence="11">DSM 106290</strain>
    </source>
</reference>
<evidence type="ECO:0000313" key="12">
    <source>
        <dbReference type="Proteomes" id="UP000662939"/>
    </source>
</evidence>
<evidence type="ECO:0000256" key="4">
    <source>
        <dbReference type="ARBA" id="ARBA00023098"/>
    </source>
</evidence>
<keyword evidence="3" id="KW-0210">Decarboxylase</keyword>
<evidence type="ECO:0000256" key="8">
    <source>
        <dbReference type="ARBA" id="ARBA00023239"/>
    </source>
</evidence>
<evidence type="ECO:0000256" key="6">
    <source>
        <dbReference type="ARBA" id="ARBA00023145"/>
    </source>
</evidence>
<name>A0A895XFW6_9ACTN</name>
<keyword evidence="8" id="KW-0456">Lyase</keyword>
<dbReference type="AlphaFoldDB" id="A0A895XFW6"/>
<dbReference type="GO" id="GO:0008654">
    <property type="term" value="P:phospholipid biosynthetic process"/>
    <property type="evidence" value="ECO:0007669"/>
    <property type="project" value="UniProtKB-KW"/>
</dbReference>
<sequence>MSISNAAVRGIVDEFSRRTGPKTGLVVGASWGHPVLTAALETLMGSDHLTVVVNPEDVNSTKEGIASEWPWTSTGEEDGAEAGGILSGNVEVVGSLADATAADFVMLAAPVTSEAEEFLKDLELLRDKVAPGGIITLAATLTAPAREEIAELVSEYGVGTDLVVRSWPPLKIHRLRMGTAKPVTAEQVAPGWRPSSVPLTSTMHIDSNGVIAAGLCLSAAALVKKVRPRSKAWMLPAAAALPVAAFFRDPVRDADYWPCDDDPTAVLAASDGKVLGIEHVVDERFGAATGAAGEEWLRISVFLSVLDVHVNRSPVAGQVVDVFREKGGYAPAMKPDAEHNVACYTVLETARGRVAVAQRTGLVARRIVNRTKVGATLAKGERYGLIRFGSRTDIYLPTDAAEALVAPGEIVRGGETVLARWNS</sequence>
<dbReference type="RefSeq" id="WP_213170748.1">
    <property type="nucleotide sequence ID" value="NZ_CP070496.1"/>
</dbReference>
<dbReference type="Proteomes" id="UP000662939">
    <property type="component" value="Chromosome"/>
</dbReference>
<dbReference type="InterPro" id="IPR033175">
    <property type="entry name" value="PSD-A"/>
</dbReference>
<dbReference type="PANTHER" id="PTHR35809:SF1">
    <property type="entry name" value="ARCHAETIDYLSERINE DECARBOXYLASE PROENZYME-RELATED"/>
    <property type="match status" value="1"/>
</dbReference>
<proteinExistence type="predicted"/>
<evidence type="ECO:0000256" key="9">
    <source>
        <dbReference type="ARBA" id="ARBA00023264"/>
    </source>
</evidence>
<keyword evidence="12" id="KW-1185">Reference proteome</keyword>
<evidence type="ECO:0000313" key="11">
    <source>
        <dbReference type="EMBL" id="QSB04751.1"/>
    </source>
</evidence>
<accession>A0A895XFW6</accession>
<dbReference type="InterPro" id="IPR003817">
    <property type="entry name" value="PS_Dcarbxylase"/>
</dbReference>
<dbReference type="GO" id="GO:0004609">
    <property type="term" value="F:phosphatidylserine decarboxylase activity"/>
    <property type="evidence" value="ECO:0007669"/>
    <property type="project" value="InterPro"/>
</dbReference>
<keyword evidence="5" id="KW-0472">Membrane</keyword>
<keyword evidence="2" id="KW-0444">Lipid biosynthesis</keyword>
<dbReference type="KEGG" id="nav:JQS30_13395"/>
<gene>
    <name evidence="11" type="ORF">JQS30_13395</name>
</gene>
<keyword evidence="6" id="KW-0865">Zymogen</keyword>
<organism evidence="11 12">
    <name type="scientific">Natronoglycomyces albus</name>
    <dbReference type="NCBI Taxonomy" id="2811108"/>
    <lineage>
        <taxon>Bacteria</taxon>
        <taxon>Bacillati</taxon>
        <taxon>Actinomycetota</taxon>
        <taxon>Actinomycetes</taxon>
        <taxon>Glycomycetales</taxon>
        <taxon>Glycomycetaceae</taxon>
        <taxon>Natronoglycomyces</taxon>
    </lineage>
</organism>
<keyword evidence="4" id="KW-0443">Lipid metabolism</keyword>
<evidence type="ECO:0000256" key="3">
    <source>
        <dbReference type="ARBA" id="ARBA00022793"/>
    </source>
</evidence>